<dbReference type="Proteomes" id="UP000249115">
    <property type="component" value="Unassembled WGS sequence"/>
</dbReference>
<evidence type="ECO:0000313" key="1">
    <source>
        <dbReference type="EMBL" id="PZX52154.1"/>
    </source>
</evidence>
<protein>
    <submittedName>
        <fullName evidence="1">Uncharacterized protein</fullName>
    </submittedName>
</protein>
<name>A0A2W7QV55_9BACT</name>
<reference evidence="1 2" key="1">
    <citation type="submission" date="2018-06" db="EMBL/GenBank/DDBJ databases">
        <title>Genomic Encyclopedia of Archaeal and Bacterial Type Strains, Phase II (KMG-II): from individual species to whole genera.</title>
        <authorList>
            <person name="Goeker M."/>
        </authorList>
    </citation>
    <scope>NUCLEOTIDE SEQUENCE [LARGE SCALE GENOMIC DNA]</scope>
    <source>
        <strain evidence="1 2">DSM 22686</strain>
    </source>
</reference>
<comment type="caution">
    <text evidence="1">The sequence shown here is derived from an EMBL/GenBank/DDBJ whole genome shotgun (WGS) entry which is preliminary data.</text>
</comment>
<dbReference type="EMBL" id="QKZU01000016">
    <property type="protein sequence ID" value="PZX52154.1"/>
    <property type="molecule type" value="Genomic_DNA"/>
</dbReference>
<accession>A0A2W7QV55</accession>
<gene>
    <name evidence="1" type="ORF">LV84_03563</name>
</gene>
<proteinExistence type="predicted"/>
<organism evidence="1 2">
    <name type="scientific">Algoriphagus ratkowskyi</name>
    <dbReference type="NCBI Taxonomy" id="57028"/>
    <lineage>
        <taxon>Bacteria</taxon>
        <taxon>Pseudomonadati</taxon>
        <taxon>Bacteroidota</taxon>
        <taxon>Cytophagia</taxon>
        <taxon>Cytophagales</taxon>
        <taxon>Cyclobacteriaceae</taxon>
        <taxon>Algoriphagus</taxon>
    </lineage>
</organism>
<evidence type="ECO:0000313" key="2">
    <source>
        <dbReference type="Proteomes" id="UP000249115"/>
    </source>
</evidence>
<dbReference type="AlphaFoldDB" id="A0A2W7QV55"/>
<sequence>MIAKCMNAAITGESGAGFYTSSEHGLVWATPENQASYSRTLTLSNGETVEFPKLERPQVLVQNGHPTHVYFAARNPE</sequence>